<evidence type="ECO:0000313" key="2">
    <source>
        <dbReference type="Proteomes" id="UP000033556"/>
    </source>
</evidence>
<proteinExistence type="predicted"/>
<dbReference type="AlphaFoldDB" id="A0A0F3N054"/>
<dbReference type="Proteomes" id="UP000033556">
    <property type="component" value="Unassembled WGS sequence"/>
</dbReference>
<protein>
    <submittedName>
        <fullName evidence="1">Putative tetratricopeptide repeat protein</fullName>
    </submittedName>
</protein>
<organism evidence="1 2">
    <name type="scientific">Rickettsia amblyommatis str. Ac/Pa</name>
    <dbReference type="NCBI Taxonomy" id="1359164"/>
    <lineage>
        <taxon>Bacteria</taxon>
        <taxon>Pseudomonadati</taxon>
        <taxon>Pseudomonadota</taxon>
        <taxon>Alphaproteobacteria</taxon>
        <taxon>Rickettsiales</taxon>
        <taxon>Rickettsiaceae</taxon>
        <taxon>Rickettsieae</taxon>
        <taxon>Rickettsia</taxon>
        <taxon>spotted fever group</taxon>
    </lineage>
</organism>
<name>A0A0F3N054_RICAM</name>
<accession>A0A0F3N054</accession>
<dbReference type="EMBL" id="LANR01000001">
    <property type="protein sequence ID" value="KJV61405.1"/>
    <property type="molecule type" value="Genomic_DNA"/>
</dbReference>
<dbReference type="PATRIC" id="fig|1359164.3.peg.407"/>
<evidence type="ECO:0000313" key="1">
    <source>
        <dbReference type="EMBL" id="KJV61405.1"/>
    </source>
</evidence>
<reference evidence="1 2" key="1">
    <citation type="submission" date="2015-01" db="EMBL/GenBank/DDBJ databases">
        <title>Genome Sequencing of Rickettsiales.</title>
        <authorList>
            <person name="Daugherty S.C."/>
            <person name="Su Q."/>
            <person name="Abolude K."/>
            <person name="Beier-Sexton M."/>
            <person name="Carlyon J.A."/>
            <person name="Carter R."/>
            <person name="Day N.P."/>
            <person name="Dumler S.J."/>
            <person name="Dyachenko V."/>
            <person name="Godinez A."/>
            <person name="Kurtti T.J."/>
            <person name="Lichay M."/>
            <person name="Mullins K.E."/>
            <person name="Ott S."/>
            <person name="Pappas-Brown V."/>
            <person name="Paris D.H."/>
            <person name="Patel P."/>
            <person name="Richards A.L."/>
            <person name="Sadzewicz L."/>
            <person name="Sears K."/>
            <person name="Seidman D."/>
            <person name="Sengamalay N."/>
            <person name="Stenos J."/>
            <person name="Tallon L.J."/>
            <person name="Vincent G."/>
            <person name="Fraser C.M."/>
            <person name="Munderloh U."/>
            <person name="Dunning-Hotopp J.C."/>
        </authorList>
    </citation>
    <scope>NUCLEOTIDE SEQUENCE [LARGE SCALE GENOMIC DNA]</scope>
    <source>
        <strain evidence="1 2">Ac/Pa</strain>
    </source>
</reference>
<comment type="caution">
    <text evidence="1">The sequence shown here is derived from an EMBL/GenBank/DDBJ whole genome shotgun (WGS) entry which is preliminary data.</text>
</comment>
<gene>
    <name evidence="1" type="ORF">APHACPA_0410</name>
</gene>
<keyword evidence="2" id="KW-1185">Reference proteome</keyword>
<sequence>MNLTYQNGQAGLQLHRLMQFITKQYINKYKEHAIDEKEIYTRLAEILDNLFPILTDVPSEDWENSKIFYPHVVKILNDDIEIDKCRKANLYQKMGYYNEYILCKFEES</sequence>